<dbReference type="PROSITE" id="PS01009">
    <property type="entry name" value="CRISP_1"/>
    <property type="match status" value="1"/>
</dbReference>
<dbReference type="InterPro" id="IPR018244">
    <property type="entry name" value="Allrgn_V5/Tpx1_CS"/>
</dbReference>
<comment type="similarity">
    <text evidence="1">Belongs to the CRISP family.</text>
</comment>
<dbReference type="KEGG" id="maua:101830431"/>
<evidence type="ECO:0000256" key="2">
    <source>
        <dbReference type="ARBA" id="ARBA00023157"/>
    </source>
</evidence>
<dbReference type="FunFam" id="1.10.10.740:FF:000001">
    <property type="entry name" value="Cysteine-rich secretory protein 2"/>
    <property type="match status" value="1"/>
</dbReference>
<dbReference type="CDD" id="cd05383">
    <property type="entry name" value="CAP_CRISP"/>
    <property type="match status" value="1"/>
</dbReference>
<feature type="domain" description="ShKT" evidence="5">
    <location>
        <begin position="208"/>
        <end position="241"/>
    </location>
</feature>
<dbReference type="InterPro" id="IPR034117">
    <property type="entry name" value="SCP_CRISP"/>
</dbReference>
<dbReference type="GeneID" id="101830431"/>
<dbReference type="InterPro" id="IPR003582">
    <property type="entry name" value="ShKT_dom"/>
</dbReference>
<sequence>MTLLPLLLFLAAVLPPSLLQDDWEEQNEDFENLSTSRVSVQEQIVNKHNELRRMVSPPASDLLKMQWSNDAQVNAQRWANQCSFHHSPREDRRINIGCGENLFMSSYPASWSAAIQSWYDESNDFVFGSGPKTSGAAVGHYTQLVWNTSYLIGCGVAECPGQSWRFYYVCQYCPPGNLVARIYNPYTIGEPCGSCPNDCEDGLCTNSCGYEDNYSNCEDLKASLTCNHPIVKKDCKAACNCEGKIH</sequence>
<dbReference type="InterPro" id="IPR001283">
    <property type="entry name" value="CRISP-related"/>
</dbReference>
<dbReference type="InterPro" id="IPR013871">
    <property type="entry name" value="Cysteine_rich_secretory"/>
</dbReference>
<dbReference type="GO" id="GO:0005576">
    <property type="term" value="C:extracellular region"/>
    <property type="evidence" value="ECO:0007669"/>
    <property type="project" value="InterPro"/>
</dbReference>
<dbReference type="InterPro" id="IPR042076">
    <property type="entry name" value="Crisp-like_dom"/>
</dbReference>
<dbReference type="STRING" id="10036.ENSMAUP00000008175"/>
<dbReference type="PROSITE" id="PS51670">
    <property type="entry name" value="SHKT"/>
    <property type="match status" value="1"/>
</dbReference>
<dbReference type="InterPro" id="IPR014044">
    <property type="entry name" value="CAP_dom"/>
</dbReference>
<evidence type="ECO:0000313" key="6">
    <source>
        <dbReference type="Proteomes" id="UP000886700"/>
    </source>
</evidence>
<dbReference type="SUPFAM" id="SSF55797">
    <property type="entry name" value="PR-1-like"/>
    <property type="match status" value="1"/>
</dbReference>
<dbReference type="OrthoDB" id="737510at2759"/>
<keyword evidence="4" id="KW-0732">Signal</keyword>
<accession>A0A3Q0CU59</accession>
<dbReference type="Pfam" id="PF00188">
    <property type="entry name" value="CAP"/>
    <property type="match status" value="1"/>
</dbReference>
<dbReference type="Proteomes" id="UP000886700">
    <property type="component" value="Unplaced"/>
</dbReference>
<dbReference type="Gene3D" id="3.40.33.10">
    <property type="entry name" value="CAP"/>
    <property type="match status" value="1"/>
</dbReference>
<reference evidence="7" key="1">
    <citation type="submission" date="2025-08" db="UniProtKB">
        <authorList>
            <consortium name="RefSeq"/>
        </authorList>
    </citation>
    <scope>IDENTIFICATION</scope>
    <source>
        <tissue evidence="7">Liver</tissue>
    </source>
</reference>
<dbReference type="SMART" id="SM00198">
    <property type="entry name" value="SCP"/>
    <property type="match status" value="1"/>
</dbReference>
<gene>
    <name evidence="7" type="primary">LOC101830431</name>
</gene>
<dbReference type="PROSITE" id="PS01010">
    <property type="entry name" value="CRISP_2"/>
    <property type="match status" value="1"/>
</dbReference>
<feature type="signal peptide" evidence="4">
    <location>
        <begin position="1"/>
        <end position="19"/>
    </location>
</feature>
<feature type="disulfide bond" evidence="3">
    <location>
        <begin position="226"/>
        <end position="239"/>
    </location>
</feature>
<keyword evidence="2 3" id="KW-1015">Disulfide bond</keyword>
<comment type="caution">
    <text evidence="3">Lacks conserved residue(s) required for the propagation of feature annotation.</text>
</comment>
<dbReference type="RefSeq" id="XP_021084138.1">
    <property type="nucleotide sequence ID" value="XM_021228479.2"/>
</dbReference>
<keyword evidence="6" id="KW-1185">Reference proteome</keyword>
<protein>
    <submittedName>
        <fullName evidence="7">Cysteine-rich secretory protein 1</fullName>
    </submittedName>
</protein>
<dbReference type="SUPFAM" id="SSF57546">
    <property type="entry name" value="Crisp domain-like"/>
    <property type="match status" value="1"/>
</dbReference>
<dbReference type="FunFam" id="3.40.33.10:FF:000005">
    <property type="entry name" value="Cysteine-rich secretory protein 2"/>
    <property type="match status" value="1"/>
</dbReference>
<dbReference type="InterPro" id="IPR035940">
    <property type="entry name" value="CAP_sf"/>
</dbReference>
<evidence type="ECO:0000256" key="3">
    <source>
        <dbReference type="PROSITE-ProRule" id="PRU01005"/>
    </source>
</evidence>
<name>A0A3Q0CU59_MESAU</name>
<feature type="disulfide bond" evidence="3">
    <location>
        <begin position="217"/>
        <end position="235"/>
    </location>
</feature>
<organism evidence="6 7">
    <name type="scientific">Mesocricetus auratus</name>
    <name type="common">Golden hamster</name>
    <dbReference type="NCBI Taxonomy" id="10036"/>
    <lineage>
        <taxon>Eukaryota</taxon>
        <taxon>Metazoa</taxon>
        <taxon>Chordata</taxon>
        <taxon>Craniata</taxon>
        <taxon>Vertebrata</taxon>
        <taxon>Euteleostomi</taxon>
        <taxon>Mammalia</taxon>
        <taxon>Eutheria</taxon>
        <taxon>Euarchontoglires</taxon>
        <taxon>Glires</taxon>
        <taxon>Rodentia</taxon>
        <taxon>Myomorpha</taxon>
        <taxon>Muroidea</taxon>
        <taxon>Cricetidae</taxon>
        <taxon>Cricetinae</taxon>
        <taxon>Mesocricetus</taxon>
    </lineage>
</organism>
<evidence type="ECO:0000256" key="4">
    <source>
        <dbReference type="SAM" id="SignalP"/>
    </source>
</evidence>
<dbReference type="PANTHER" id="PTHR10334">
    <property type="entry name" value="CYSTEINE-RICH SECRETORY PROTEIN-RELATED"/>
    <property type="match status" value="1"/>
</dbReference>
<feature type="chain" id="PRO_5018074239" evidence="4">
    <location>
        <begin position="20"/>
        <end position="246"/>
    </location>
</feature>
<proteinExistence type="inferred from homology"/>
<dbReference type="AlphaFoldDB" id="A0A3Q0CU59"/>
<dbReference type="Pfam" id="PF08562">
    <property type="entry name" value="Crisp"/>
    <property type="match status" value="1"/>
</dbReference>
<evidence type="ECO:0000313" key="7">
    <source>
        <dbReference type="RefSeq" id="XP_021084138.1"/>
    </source>
</evidence>
<dbReference type="Gene3D" id="1.10.10.740">
    <property type="entry name" value="Crisp domain"/>
    <property type="match status" value="1"/>
</dbReference>
<evidence type="ECO:0000256" key="1">
    <source>
        <dbReference type="ARBA" id="ARBA00009923"/>
    </source>
</evidence>
<dbReference type="PRINTS" id="PR00837">
    <property type="entry name" value="V5TPXLIKE"/>
</dbReference>
<evidence type="ECO:0000259" key="5">
    <source>
        <dbReference type="PROSITE" id="PS51670"/>
    </source>
</evidence>